<dbReference type="SUPFAM" id="SSF88946">
    <property type="entry name" value="Sigma2 domain of RNA polymerase sigma factors"/>
    <property type="match status" value="1"/>
</dbReference>
<keyword evidence="8" id="KW-1185">Reference proteome</keyword>
<evidence type="ECO:0000259" key="6">
    <source>
        <dbReference type="Pfam" id="PF08281"/>
    </source>
</evidence>
<dbReference type="Pfam" id="PF08281">
    <property type="entry name" value="Sigma70_r4_2"/>
    <property type="match status" value="1"/>
</dbReference>
<evidence type="ECO:0000256" key="2">
    <source>
        <dbReference type="ARBA" id="ARBA00023015"/>
    </source>
</evidence>
<dbReference type="NCBIfam" id="TIGR02937">
    <property type="entry name" value="sigma70-ECF"/>
    <property type="match status" value="1"/>
</dbReference>
<dbReference type="InterPro" id="IPR036388">
    <property type="entry name" value="WH-like_DNA-bd_sf"/>
</dbReference>
<dbReference type="SUPFAM" id="SSF88659">
    <property type="entry name" value="Sigma3 and sigma4 domains of RNA polymerase sigma factors"/>
    <property type="match status" value="1"/>
</dbReference>
<dbReference type="Pfam" id="PF04542">
    <property type="entry name" value="Sigma70_r2"/>
    <property type="match status" value="1"/>
</dbReference>
<dbReference type="RefSeq" id="WP_058895464.1">
    <property type="nucleotide sequence ID" value="NZ_JAVLSJ010000023.1"/>
</dbReference>
<comment type="caution">
    <text evidence="7">The sequence shown here is derived from an EMBL/GenBank/DDBJ whole genome shotgun (WGS) entry which is preliminary data.</text>
</comment>
<keyword evidence="2" id="KW-0805">Transcription regulation</keyword>
<evidence type="ECO:0000313" key="8">
    <source>
        <dbReference type="Proteomes" id="UP001246576"/>
    </source>
</evidence>
<keyword evidence="4" id="KW-0804">Transcription</keyword>
<dbReference type="Proteomes" id="UP001246576">
    <property type="component" value="Unassembled WGS sequence"/>
</dbReference>
<evidence type="ECO:0000313" key="7">
    <source>
        <dbReference type="EMBL" id="MDR9851817.1"/>
    </source>
</evidence>
<keyword evidence="3" id="KW-0731">Sigma factor</keyword>
<dbReference type="CDD" id="cd06171">
    <property type="entry name" value="Sigma70_r4"/>
    <property type="match status" value="1"/>
</dbReference>
<gene>
    <name evidence="7" type="ORF">RI048_26570</name>
</gene>
<evidence type="ECO:0000259" key="5">
    <source>
        <dbReference type="Pfam" id="PF04542"/>
    </source>
</evidence>
<dbReference type="InterPro" id="IPR013324">
    <property type="entry name" value="RNA_pol_sigma_r3/r4-like"/>
</dbReference>
<dbReference type="Gene3D" id="1.10.1740.10">
    <property type="match status" value="1"/>
</dbReference>
<feature type="domain" description="RNA polymerase sigma factor 70 region 4 type 2" evidence="6">
    <location>
        <begin position="109"/>
        <end position="160"/>
    </location>
</feature>
<comment type="similarity">
    <text evidence="1">Belongs to the sigma-70 factor family. ECF subfamily.</text>
</comment>
<evidence type="ECO:0000256" key="3">
    <source>
        <dbReference type="ARBA" id="ARBA00023082"/>
    </source>
</evidence>
<dbReference type="EMBL" id="JAVLSJ010000023">
    <property type="protein sequence ID" value="MDR9851817.1"/>
    <property type="molecule type" value="Genomic_DNA"/>
</dbReference>
<organism evidence="7 8">
    <name type="scientific">Herbaspirillum huttiense subsp. lycopersici</name>
    <dbReference type="NCBI Taxonomy" id="3074428"/>
    <lineage>
        <taxon>Bacteria</taxon>
        <taxon>Pseudomonadati</taxon>
        <taxon>Pseudomonadota</taxon>
        <taxon>Betaproteobacteria</taxon>
        <taxon>Burkholderiales</taxon>
        <taxon>Oxalobacteraceae</taxon>
        <taxon>Herbaspirillum</taxon>
    </lineage>
</organism>
<dbReference type="PANTHER" id="PTHR43133">
    <property type="entry name" value="RNA POLYMERASE ECF-TYPE SIGMA FACTO"/>
    <property type="match status" value="1"/>
</dbReference>
<accession>A0ABU2EVF4</accession>
<dbReference type="InterPro" id="IPR039425">
    <property type="entry name" value="RNA_pol_sigma-70-like"/>
</dbReference>
<dbReference type="InterPro" id="IPR007627">
    <property type="entry name" value="RNA_pol_sigma70_r2"/>
</dbReference>
<evidence type="ECO:0000256" key="1">
    <source>
        <dbReference type="ARBA" id="ARBA00010641"/>
    </source>
</evidence>
<dbReference type="InterPro" id="IPR013249">
    <property type="entry name" value="RNA_pol_sigma70_r4_t2"/>
</dbReference>
<dbReference type="InterPro" id="IPR014284">
    <property type="entry name" value="RNA_pol_sigma-70_dom"/>
</dbReference>
<dbReference type="InterPro" id="IPR013325">
    <property type="entry name" value="RNA_pol_sigma_r2"/>
</dbReference>
<name>A0ABU2EVF4_9BURK</name>
<protein>
    <submittedName>
        <fullName evidence="7">RNA polymerase sigma factor</fullName>
    </submittedName>
</protein>
<feature type="domain" description="RNA polymerase sigma-70 region 2" evidence="5">
    <location>
        <begin position="8"/>
        <end position="71"/>
    </location>
</feature>
<proteinExistence type="inferred from homology"/>
<sequence length="174" mass="19507">MAWTGNVITRYYRELLQFCLRKVKNPETAADLVQDSFVRVLTMERAGQAILDPRALLRQVALHLKIDMDRRAAIRQHEDLDSLPETEMPAVPAHLQPEQACAAIQSAHAYLEAIDSLPTRCREAFQLYAFEGLPNKEIAERMGISLSMVNQYISRGKLACAACREALEAAPAAR</sequence>
<dbReference type="Gene3D" id="1.10.10.10">
    <property type="entry name" value="Winged helix-like DNA-binding domain superfamily/Winged helix DNA-binding domain"/>
    <property type="match status" value="1"/>
</dbReference>
<dbReference type="PANTHER" id="PTHR43133:SF63">
    <property type="entry name" value="RNA POLYMERASE SIGMA FACTOR FECI-RELATED"/>
    <property type="match status" value="1"/>
</dbReference>
<evidence type="ECO:0000256" key="4">
    <source>
        <dbReference type="ARBA" id="ARBA00023163"/>
    </source>
</evidence>
<reference evidence="7" key="1">
    <citation type="submission" date="2023-09" db="EMBL/GenBank/DDBJ databases">
        <title>Description of first Herbaspirillum huttiense subsp. nephrolepsisexaltata and Herbaspirillum huttiense subsp. lycopersicon.</title>
        <authorList>
            <person name="Poudel M."/>
            <person name="Sharma A."/>
            <person name="Goss E."/>
            <person name="Tapia J.H."/>
            <person name="Harmon C.M."/>
            <person name="Jones J.B."/>
        </authorList>
    </citation>
    <scope>NUCLEOTIDE SEQUENCE</scope>
    <source>
        <strain evidence="7">SE1</strain>
    </source>
</reference>